<dbReference type="VEuPathDB" id="FungiDB:AAP_06053"/>
<evidence type="ECO:0000313" key="4">
    <source>
        <dbReference type="EMBL" id="KZZ86933.1"/>
    </source>
</evidence>
<feature type="coiled-coil region" evidence="1">
    <location>
        <begin position="159"/>
        <end position="186"/>
    </location>
</feature>
<organism evidence="4 5">
    <name type="scientific">Ascosphaera apis ARSEF 7405</name>
    <dbReference type="NCBI Taxonomy" id="392613"/>
    <lineage>
        <taxon>Eukaryota</taxon>
        <taxon>Fungi</taxon>
        <taxon>Dikarya</taxon>
        <taxon>Ascomycota</taxon>
        <taxon>Pezizomycotina</taxon>
        <taxon>Eurotiomycetes</taxon>
        <taxon>Eurotiomycetidae</taxon>
        <taxon>Onygenales</taxon>
        <taxon>Ascosphaeraceae</taxon>
        <taxon>Ascosphaera</taxon>
    </lineage>
</organism>
<evidence type="ECO:0000259" key="3">
    <source>
        <dbReference type="Pfam" id="PF26434"/>
    </source>
</evidence>
<evidence type="ECO:0000256" key="2">
    <source>
        <dbReference type="SAM" id="MobiDB-lite"/>
    </source>
</evidence>
<dbReference type="EMBL" id="AZGZ01000042">
    <property type="protein sequence ID" value="KZZ86933.1"/>
    <property type="molecule type" value="Genomic_DNA"/>
</dbReference>
<feature type="compositionally biased region" description="Low complexity" evidence="2">
    <location>
        <begin position="338"/>
        <end position="388"/>
    </location>
</feature>
<dbReference type="OrthoDB" id="5399559at2759"/>
<comment type="caution">
    <text evidence="4">The sequence shown here is derived from an EMBL/GenBank/DDBJ whole genome shotgun (WGS) entry which is preliminary data.</text>
</comment>
<feature type="compositionally biased region" description="Polar residues" evidence="2">
    <location>
        <begin position="391"/>
        <end position="401"/>
    </location>
</feature>
<dbReference type="InterPro" id="IPR058602">
    <property type="entry name" value="YAG7_dimerisation_dom"/>
</dbReference>
<keyword evidence="5" id="KW-1185">Reference proteome</keyword>
<feature type="compositionally biased region" description="Polar residues" evidence="2">
    <location>
        <begin position="43"/>
        <end position="57"/>
    </location>
</feature>
<name>A0A162I097_9EURO</name>
<reference evidence="4 5" key="1">
    <citation type="journal article" date="2016" name="Genome Biol. Evol.">
        <title>Divergent and convergent evolution of fungal pathogenicity.</title>
        <authorList>
            <person name="Shang Y."/>
            <person name="Xiao G."/>
            <person name="Zheng P."/>
            <person name="Cen K."/>
            <person name="Zhan S."/>
            <person name="Wang C."/>
        </authorList>
    </citation>
    <scope>NUCLEOTIDE SEQUENCE [LARGE SCALE GENOMIC DNA]</scope>
    <source>
        <strain evidence="4 5">ARSEF 7405</strain>
    </source>
</reference>
<proteinExistence type="predicted"/>
<protein>
    <recommendedName>
        <fullName evidence="3">YAG7-like dimerisation domain-containing protein</fullName>
    </recommendedName>
</protein>
<accession>A0A162I097</accession>
<evidence type="ECO:0000256" key="1">
    <source>
        <dbReference type="SAM" id="Coils"/>
    </source>
</evidence>
<feature type="region of interest" description="Disordered" evidence="2">
    <location>
        <begin position="338"/>
        <end position="478"/>
    </location>
</feature>
<dbReference type="Proteomes" id="UP000242877">
    <property type="component" value="Unassembled WGS sequence"/>
</dbReference>
<gene>
    <name evidence="4" type="ORF">AAP_06053</name>
</gene>
<dbReference type="Pfam" id="PF26434">
    <property type="entry name" value="YAG7_C"/>
    <property type="match status" value="1"/>
</dbReference>
<sequence length="478" mass="50885">MAPEATTTANAPHQNEVAQEQNKLQQESKSARKKRLQREKQASVDSSKTTSTNSPADSNPAVANVDAPASAPQEPAIIKELQKQLRNVTKKLNGMAKLDATVAEHPDKSLDELVDQKLINLDQKAQALKKPSLQAAAAQIEEQIGHFRSYAAYYEALIEKQKSDARESLNKELEKVRNEVETATRDKCEQEFTARLLTLSQFLCAAARMRQVGEAASNESRAFEGVLLQVYSGTDDAVKSMMKLINGVDENVRSVEGDEVEITYGFVKSASAEAAPVPQVYSEVQGTTVIEIDADSAAANGVTQTTTTVTTDEVITTASAGVEPETPAASAELAAAAAPSTAVEETTVTAPETATETTAVEISAVEATTQEAASTEATTTAPAGDAGPVESTDNATASAAPSQPRAHNNRGRGNFRGNRGGFFRGRGGNFRGGERGRGRGSFRGNRGRGGYHQQRDSNGQPQQQQQQQQQAPAQLATQ</sequence>
<feature type="region of interest" description="Disordered" evidence="2">
    <location>
        <begin position="1"/>
        <end position="71"/>
    </location>
</feature>
<dbReference type="AlphaFoldDB" id="A0A162I097"/>
<keyword evidence="1" id="KW-0175">Coiled coil</keyword>
<feature type="domain" description="YAG7-like dimerisation" evidence="3">
    <location>
        <begin position="190"/>
        <end position="272"/>
    </location>
</feature>
<feature type="compositionally biased region" description="Low complexity" evidence="2">
    <location>
        <begin position="460"/>
        <end position="478"/>
    </location>
</feature>
<feature type="compositionally biased region" description="Gly residues" evidence="2">
    <location>
        <begin position="418"/>
        <end position="431"/>
    </location>
</feature>
<feature type="compositionally biased region" description="Polar residues" evidence="2">
    <location>
        <begin position="1"/>
        <end position="28"/>
    </location>
</feature>
<evidence type="ECO:0000313" key="5">
    <source>
        <dbReference type="Proteomes" id="UP000242877"/>
    </source>
</evidence>